<evidence type="ECO:0000256" key="1">
    <source>
        <dbReference type="SAM" id="MobiDB-lite"/>
    </source>
</evidence>
<feature type="compositionally biased region" description="Polar residues" evidence="1">
    <location>
        <begin position="19"/>
        <end position="29"/>
    </location>
</feature>
<comment type="caution">
    <text evidence="2">The sequence shown here is derived from an EMBL/GenBank/DDBJ whole genome shotgun (WGS) entry which is preliminary data.</text>
</comment>
<dbReference type="Proteomes" id="UP000073492">
    <property type="component" value="Unassembled WGS sequence"/>
</dbReference>
<accession>A0A139IJH3</accession>
<reference evidence="2 3" key="1">
    <citation type="submission" date="2015-07" db="EMBL/GenBank/DDBJ databases">
        <title>Comparative genomics of the Sigatoka disease complex on banana suggests a link between parallel evolutionary changes in Pseudocercospora fijiensis and Pseudocercospora eumusae and increased virulence on the banana host.</title>
        <authorList>
            <person name="Chang T.-C."/>
            <person name="Salvucci A."/>
            <person name="Crous P.W."/>
            <person name="Stergiopoulos I."/>
        </authorList>
    </citation>
    <scope>NUCLEOTIDE SEQUENCE [LARGE SCALE GENOMIC DNA]</scope>
    <source>
        <strain evidence="2 3">CBS 116634</strain>
    </source>
</reference>
<dbReference type="AlphaFoldDB" id="A0A139IJH3"/>
<gene>
    <name evidence="2" type="ORF">AC579_9654</name>
</gene>
<proteinExistence type="predicted"/>
<organism evidence="2 3">
    <name type="scientific">Pseudocercospora musae</name>
    <dbReference type="NCBI Taxonomy" id="113226"/>
    <lineage>
        <taxon>Eukaryota</taxon>
        <taxon>Fungi</taxon>
        <taxon>Dikarya</taxon>
        <taxon>Ascomycota</taxon>
        <taxon>Pezizomycotina</taxon>
        <taxon>Dothideomycetes</taxon>
        <taxon>Dothideomycetidae</taxon>
        <taxon>Mycosphaerellales</taxon>
        <taxon>Mycosphaerellaceae</taxon>
        <taxon>Pseudocercospora</taxon>
    </lineage>
</organism>
<evidence type="ECO:0000313" key="2">
    <source>
        <dbReference type="EMBL" id="KXT14785.1"/>
    </source>
</evidence>
<evidence type="ECO:0000313" key="3">
    <source>
        <dbReference type="Proteomes" id="UP000073492"/>
    </source>
</evidence>
<sequence>MSGNRSSHTPRKSARNVALETQSTSSRNSGLPRPEWLCSTCAVKYVQEAHSFVDLLTNYSVKMCGRHLKGSVRRA</sequence>
<keyword evidence="3" id="KW-1185">Reference proteome</keyword>
<name>A0A139IJH3_9PEZI</name>
<feature type="region of interest" description="Disordered" evidence="1">
    <location>
        <begin position="1"/>
        <end position="32"/>
    </location>
</feature>
<dbReference type="EMBL" id="LFZO01000074">
    <property type="protein sequence ID" value="KXT14785.1"/>
    <property type="molecule type" value="Genomic_DNA"/>
</dbReference>
<protein>
    <submittedName>
        <fullName evidence="2">Uncharacterized protein</fullName>
    </submittedName>
</protein>